<feature type="region of interest" description="Disordered" evidence="1">
    <location>
        <begin position="932"/>
        <end position="951"/>
    </location>
</feature>
<dbReference type="OrthoDB" id="4115400at2759"/>
<feature type="region of interest" description="Disordered" evidence="1">
    <location>
        <begin position="152"/>
        <end position="183"/>
    </location>
</feature>
<name>A0A6A6CMJ3_ZASCE</name>
<feature type="compositionally biased region" description="Polar residues" evidence="1">
    <location>
        <begin position="36"/>
        <end position="47"/>
    </location>
</feature>
<feature type="region of interest" description="Disordered" evidence="1">
    <location>
        <begin position="270"/>
        <end position="387"/>
    </location>
</feature>
<gene>
    <name evidence="2" type="ORF">M409DRAFT_65394</name>
</gene>
<keyword evidence="3" id="KW-1185">Reference proteome</keyword>
<dbReference type="EMBL" id="ML993590">
    <property type="protein sequence ID" value="KAF2168375.1"/>
    <property type="molecule type" value="Genomic_DNA"/>
</dbReference>
<accession>A0A6A6CMJ3</accession>
<feature type="region of interest" description="Disordered" evidence="1">
    <location>
        <begin position="566"/>
        <end position="684"/>
    </location>
</feature>
<feature type="compositionally biased region" description="Polar residues" evidence="1">
    <location>
        <begin position="159"/>
        <end position="183"/>
    </location>
</feature>
<protein>
    <submittedName>
        <fullName evidence="2">Uncharacterized protein</fullName>
    </submittedName>
</protein>
<feature type="compositionally biased region" description="Gly residues" evidence="1">
    <location>
        <begin position="1113"/>
        <end position="1124"/>
    </location>
</feature>
<feature type="compositionally biased region" description="Polar residues" evidence="1">
    <location>
        <begin position="19"/>
        <end position="29"/>
    </location>
</feature>
<proteinExistence type="predicted"/>
<evidence type="ECO:0000313" key="2">
    <source>
        <dbReference type="EMBL" id="KAF2168375.1"/>
    </source>
</evidence>
<feature type="region of interest" description="Disordered" evidence="1">
    <location>
        <begin position="696"/>
        <end position="782"/>
    </location>
</feature>
<dbReference type="RefSeq" id="XP_033669264.1">
    <property type="nucleotide sequence ID" value="XM_033816489.1"/>
</dbReference>
<feature type="region of interest" description="Disordered" evidence="1">
    <location>
        <begin position="1035"/>
        <end position="1124"/>
    </location>
</feature>
<feature type="region of interest" description="Disordered" evidence="1">
    <location>
        <begin position="964"/>
        <end position="1013"/>
    </location>
</feature>
<feature type="compositionally biased region" description="Basic and acidic residues" evidence="1">
    <location>
        <begin position="608"/>
        <end position="618"/>
    </location>
</feature>
<feature type="region of interest" description="Disordered" evidence="1">
    <location>
        <begin position="1"/>
        <end position="52"/>
    </location>
</feature>
<feature type="compositionally biased region" description="Basic residues" evidence="1">
    <location>
        <begin position="1066"/>
        <end position="1094"/>
    </location>
</feature>
<organism evidence="2 3">
    <name type="scientific">Zasmidium cellare ATCC 36951</name>
    <dbReference type="NCBI Taxonomy" id="1080233"/>
    <lineage>
        <taxon>Eukaryota</taxon>
        <taxon>Fungi</taxon>
        <taxon>Dikarya</taxon>
        <taxon>Ascomycota</taxon>
        <taxon>Pezizomycotina</taxon>
        <taxon>Dothideomycetes</taxon>
        <taxon>Dothideomycetidae</taxon>
        <taxon>Mycosphaerellales</taxon>
        <taxon>Mycosphaerellaceae</taxon>
        <taxon>Zasmidium</taxon>
    </lineage>
</organism>
<dbReference type="GeneID" id="54569761"/>
<feature type="compositionally biased region" description="Polar residues" evidence="1">
    <location>
        <begin position="1095"/>
        <end position="1105"/>
    </location>
</feature>
<feature type="region of interest" description="Disordered" evidence="1">
    <location>
        <begin position="440"/>
        <end position="460"/>
    </location>
</feature>
<feature type="region of interest" description="Disordered" evidence="1">
    <location>
        <begin position="528"/>
        <end position="551"/>
    </location>
</feature>
<dbReference type="AlphaFoldDB" id="A0A6A6CMJ3"/>
<feature type="compositionally biased region" description="Low complexity" evidence="1">
    <location>
        <begin position="1035"/>
        <end position="1051"/>
    </location>
</feature>
<feature type="region of interest" description="Disordered" evidence="1">
    <location>
        <begin position="500"/>
        <end position="519"/>
    </location>
</feature>
<sequence length="1164" mass="129296">MSPRRRRDFGDGLPEVERTASNVSSNASSDILVARPTQSTTTPQHQGPSFAASHSYKHFPPAAMEASIYSGLLTVRFSDGVARDRFRGIIRTKPKPISHASNNFHQQFYQAGNDDDEESTYGPNHRGTYSKEYTRLHPDIKWIHRGQGRYLPASEVKSDNPNVSPRPTRQTTEKTTGSVATSERTMDQMTEALAQHFDDFRRKHNPMAKPGWSPSFKHQFNLILNLIKTTPRHQWPKAIELIRDKSQREVVRKWNKAMDVEFPMNTATIASSNANDDGARTRLSRQAKTAVPSIEQRRSSRLTDAPNNSIYAEDDDMAGDSDDSHDPDKTFRKDYVEAHPHETFHHTGNGWYKRGSRSESDKHSRRRDSTASHAIRKYSSSDVSRELGPGLTIHADDLHNYPGMTFHHKGNRYYKPGVGPTGKRGSITVAADGQVIRPDRRRSSIAQEEDDMESVKPVVGSSTNEVAGTFSKEYTLLHPEIDWVHRGSGRYRRKSSVFEAGTATPAASSERRSSKADNSFIKDYAESHASDEFRRSSGRRRSSKPKIDMWDDEPSELFDKAYVQAHPNEEFHHRGQGRWARGTRPPRPPPSTQDFEDLEPEGLFDSTYVHDHPDETFHHRGQGKWARGLPPPGSSNKTAVRGPGAQDKMALLRSEEDTGPKPPPLTALLRREDGPDKWPNLSWQYRGGGKWCQVSKDEASRLTAGGRKSRAVGGRPRAGDGPEAQLQREALAAERKATALQKPARVIRKRSGLAAAEMRSKGSSNSQSKAPTPRPPLLPPEEDKVIEEDLPSLFKEEWSDTEADELDEAAKIMRKDFPAMIGPEAFIKALTKHDPAARSLDSLKQIAGNAQLALQQLQDEYLRLDEVVARNPMHGKKERKAVKGGRQPVETAVWEDKKESILYDYNFDPRKIGYQDPDAQRIVRDEEGRELRRRRNRYGHDPHATAVDYGDGEMTAKRTIKPVSRFDGVVVQPPRKRSRLNHNITSNDTPPDDKETPSATPDRGPTPSLLAPEDYQPAARGRWKNHVPKRVLQLRGDSVGSSSNRSGSVDPAPAPPGSTSPGKPVGVRKGRPPGSKNLHKRKDAGIKKGPRKPKLTTSTPNSASASLEPEEVQGGGATAGGGAGTMMAIPAIIENPPPADNGLVKGDVVGVEQVGMGERMDLNE</sequence>
<feature type="compositionally biased region" description="Basic and acidic residues" evidence="1">
    <location>
        <begin position="356"/>
        <end position="370"/>
    </location>
</feature>
<evidence type="ECO:0000256" key="1">
    <source>
        <dbReference type="SAM" id="MobiDB-lite"/>
    </source>
</evidence>
<evidence type="ECO:0000313" key="3">
    <source>
        <dbReference type="Proteomes" id="UP000799537"/>
    </source>
</evidence>
<feature type="compositionally biased region" description="Acidic residues" evidence="1">
    <location>
        <begin position="312"/>
        <end position="321"/>
    </location>
</feature>
<dbReference type="Proteomes" id="UP000799537">
    <property type="component" value="Unassembled WGS sequence"/>
</dbReference>
<feature type="compositionally biased region" description="Basic and acidic residues" evidence="1">
    <location>
        <begin position="322"/>
        <end position="345"/>
    </location>
</feature>
<reference evidence="2" key="1">
    <citation type="journal article" date="2020" name="Stud. Mycol.">
        <title>101 Dothideomycetes genomes: a test case for predicting lifestyles and emergence of pathogens.</title>
        <authorList>
            <person name="Haridas S."/>
            <person name="Albert R."/>
            <person name="Binder M."/>
            <person name="Bloem J."/>
            <person name="Labutti K."/>
            <person name="Salamov A."/>
            <person name="Andreopoulos B."/>
            <person name="Baker S."/>
            <person name="Barry K."/>
            <person name="Bills G."/>
            <person name="Bluhm B."/>
            <person name="Cannon C."/>
            <person name="Castanera R."/>
            <person name="Culley D."/>
            <person name="Daum C."/>
            <person name="Ezra D."/>
            <person name="Gonzalez J."/>
            <person name="Henrissat B."/>
            <person name="Kuo A."/>
            <person name="Liang C."/>
            <person name="Lipzen A."/>
            <person name="Lutzoni F."/>
            <person name="Magnuson J."/>
            <person name="Mondo S."/>
            <person name="Nolan M."/>
            <person name="Ohm R."/>
            <person name="Pangilinan J."/>
            <person name="Park H.-J."/>
            <person name="Ramirez L."/>
            <person name="Alfaro M."/>
            <person name="Sun H."/>
            <person name="Tritt A."/>
            <person name="Yoshinaga Y."/>
            <person name="Zwiers L.-H."/>
            <person name="Turgeon B."/>
            <person name="Goodwin S."/>
            <person name="Spatafora J."/>
            <person name="Crous P."/>
            <person name="Grigoriev I."/>
        </authorList>
    </citation>
    <scope>NUCLEOTIDE SEQUENCE</scope>
    <source>
        <strain evidence="2">ATCC 36951</strain>
    </source>
</reference>
<feature type="compositionally biased region" description="Polar residues" evidence="1">
    <location>
        <begin position="761"/>
        <end position="770"/>
    </location>
</feature>